<evidence type="ECO:0000313" key="2">
    <source>
        <dbReference type="Proteomes" id="UP001164746"/>
    </source>
</evidence>
<dbReference type="Proteomes" id="UP001164746">
    <property type="component" value="Chromosome 14"/>
</dbReference>
<sequence>MLIFRRHFREVLKQQMSDKSAMEKVEFQQKTVETQQAIEYDRHCRQSDATEYHNKHSYLMQYRDTNKQQMEDRWATNRYNRELENRIDRERLRYNPINWSCSLK</sequence>
<accession>A0ABY7FSS6</accession>
<gene>
    <name evidence="1" type="ORF">MAR_010769</name>
</gene>
<keyword evidence="2" id="KW-1185">Reference proteome</keyword>
<organism evidence="1 2">
    <name type="scientific">Mya arenaria</name>
    <name type="common">Soft-shell clam</name>
    <dbReference type="NCBI Taxonomy" id="6604"/>
    <lineage>
        <taxon>Eukaryota</taxon>
        <taxon>Metazoa</taxon>
        <taxon>Spiralia</taxon>
        <taxon>Lophotrochozoa</taxon>
        <taxon>Mollusca</taxon>
        <taxon>Bivalvia</taxon>
        <taxon>Autobranchia</taxon>
        <taxon>Heteroconchia</taxon>
        <taxon>Euheterodonta</taxon>
        <taxon>Imparidentia</taxon>
        <taxon>Neoheterodontei</taxon>
        <taxon>Myida</taxon>
        <taxon>Myoidea</taxon>
        <taxon>Myidae</taxon>
        <taxon>Mya</taxon>
    </lineage>
</organism>
<protein>
    <submittedName>
        <fullName evidence="1">Uncharacterized protein</fullName>
    </submittedName>
</protein>
<evidence type="ECO:0000313" key="1">
    <source>
        <dbReference type="EMBL" id="WAR25065.1"/>
    </source>
</evidence>
<name>A0ABY7FSS6_MYAAR</name>
<reference evidence="1" key="1">
    <citation type="submission" date="2022-11" db="EMBL/GenBank/DDBJ databases">
        <title>Centuries of genome instability and evolution in soft-shell clam transmissible cancer (bioRxiv).</title>
        <authorList>
            <person name="Hart S.F.M."/>
            <person name="Yonemitsu M.A."/>
            <person name="Giersch R.M."/>
            <person name="Beal B.F."/>
            <person name="Arriagada G."/>
            <person name="Davis B.W."/>
            <person name="Ostrander E.A."/>
            <person name="Goff S.P."/>
            <person name="Metzger M.J."/>
        </authorList>
    </citation>
    <scope>NUCLEOTIDE SEQUENCE</scope>
    <source>
        <strain evidence="1">MELC-2E11</strain>
        <tissue evidence="1">Siphon/mantle</tissue>
    </source>
</reference>
<proteinExistence type="predicted"/>
<dbReference type="EMBL" id="CP111025">
    <property type="protein sequence ID" value="WAR25065.1"/>
    <property type="molecule type" value="Genomic_DNA"/>
</dbReference>